<evidence type="ECO:0000313" key="4">
    <source>
        <dbReference type="Proteomes" id="UP000594791"/>
    </source>
</evidence>
<organism evidence="3 4">
    <name type="scientific">Bacillus tropicus</name>
    <dbReference type="NCBI Taxonomy" id="2026188"/>
    <lineage>
        <taxon>Bacteria</taxon>
        <taxon>Bacillati</taxon>
        <taxon>Bacillota</taxon>
        <taxon>Bacilli</taxon>
        <taxon>Bacillales</taxon>
        <taxon>Bacillaceae</taxon>
        <taxon>Bacillus</taxon>
        <taxon>Bacillus cereus group</taxon>
    </lineage>
</organism>
<keyword evidence="4" id="KW-1185">Reference proteome</keyword>
<proteinExistence type="predicted"/>
<evidence type="ECO:0000259" key="1">
    <source>
        <dbReference type="Pfam" id="PF05709"/>
    </source>
</evidence>
<dbReference type="Pfam" id="PF05709">
    <property type="entry name" value="Sipho_tail"/>
    <property type="match status" value="1"/>
</dbReference>
<dbReference type="RefSeq" id="WP_042515180.1">
    <property type="nucleotide sequence ID" value="NZ_CP065739.1"/>
</dbReference>
<dbReference type="InterPro" id="IPR008841">
    <property type="entry name" value="Siphovirus-type_tail_N"/>
</dbReference>
<dbReference type="Pfam" id="PF22768">
    <property type="entry name" value="SPP1_Dit"/>
    <property type="match status" value="1"/>
</dbReference>
<evidence type="ECO:0000259" key="2">
    <source>
        <dbReference type="Pfam" id="PF22768"/>
    </source>
</evidence>
<protein>
    <submittedName>
        <fullName evidence="3">Phage tail family protein</fullName>
    </submittedName>
</protein>
<gene>
    <name evidence="3" type="ORF">I6G77_04545</name>
</gene>
<accession>A0A7T2QGU7</accession>
<dbReference type="EMBL" id="CP065739">
    <property type="protein sequence ID" value="QPR78480.1"/>
    <property type="molecule type" value="Genomic_DNA"/>
</dbReference>
<dbReference type="NCBIfam" id="TIGR01633">
    <property type="entry name" value="phi3626_gp14_N"/>
    <property type="match status" value="1"/>
</dbReference>
<feature type="domain" description="Siphovirus-type tail component C-terminal" evidence="2">
    <location>
        <begin position="436"/>
        <end position="502"/>
    </location>
</feature>
<dbReference type="InterPro" id="IPR006520">
    <property type="entry name" value="Dit_BPSPP_N"/>
</dbReference>
<evidence type="ECO:0000313" key="3">
    <source>
        <dbReference type="EMBL" id="QPR78480.1"/>
    </source>
</evidence>
<dbReference type="InterPro" id="IPR054738">
    <property type="entry name" value="Siphovirus-type_tail_C"/>
</dbReference>
<dbReference type="Gene3D" id="2.40.30.200">
    <property type="match status" value="1"/>
</dbReference>
<dbReference type="Gene3D" id="2.60.120.860">
    <property type="match status" value="1"/>
</dbReference>
<reference evidence="3 4" key="1">
    <citation type="submission" date="2020-12" db="EMBL/GenBank/DDBJ databases">
        <title>FDA dAtabase for Regulatory Grade micrObial Sequences (FDA-ARGOS): Supporting development and validation of Infectious Disease Dx tests.</title>
        <authorList>
            <person name="Nelson B."/>
            <person name="Plummer A."/>
            <person name="Tallon L."/>
            <person name="Sadzewicz L."/>
            <person name="Zhao X."/>
            <person name="Boylan J."/>
            <person name="Ott S."/>
            <person name="Bowen H."/>
            <person name="Vavikolanu K."/>
            <person name="Mehta A."/>
            <person name="Aluvathingal J."/>
            <person name="Nadendla S."/>
            <person name="Myers T."/>
            <person name="Yan Y."/>
            <person name="Sichtig H."/>
        </authorList>
    </citation>
    <scope>NUCLEOTIDE SEQUENCE [LARGE SCALE GENOMIC DNA]</scope>
    <source>
        <strain evidence="3 4">FDAARGOS_920</strain>
    </source>
</reference>
<dbReference type="Proteomes" id="UP000594791">
    <property type="component" value="Chromosome"/>
</dbReference>
<name>A0A7T2QGU7_9BACI</name>
<feature type="domain" description="Siphovirus-type tail component RIFT-related" evidence="1">
    <location>
        <begin position="35"/>
        <end position="128"/>
    </location>
</feature>
<sequence>MLIFNGINVEKYFENKYEKGLFMINDIRGRGVLSDEIYELSVPRRAGSYYLGKRTPKRVIEIDFSLKGVSLLDLRKRLDELNRLLYTDTPAEIKFTDEPEYTYYGVKEKAEENLEKSNIHQGTITIVCLFPYKVGDLKTHSFQQEWSTEITSRFANAGSVESPALIEIDIKKQSTFLDVWFGDYPLDRNYFRLGYPLVAEENPVQERERVLWDELSSLVGWTPVKGFVEDLQGTGELRVKDGSAFYCPDFGEDPTNGFHGGIVKKNIPGGPLQDFEMEAWMHLQSSHANQMGKVEVLLLDERGDIVARINMNDLYGDAEITKAYMRIGNTATPGSIRKLADTSGAHPNMFNKFYGRLRIARRGRRWSVFMSKFKEGTEVDDVFFMNHWTDEGTGTMTDRKVAQVMLAICTLGRHFPVNIMQIDDLKIWKVNSVGANTRPYIFDPGDRVIIDTENAHVTVNGKDVIHLKDVFSDFPTIIRGNNRIDIMPPDIGKATVSFREMFR</sequence>